<organism evidence="2 3">
    <name type="scientific">Acinetobacter bereziniae</name>
    <name type="common">Acinetobacter genomosp. 10</name>
    <dbReference type="NCBI Taxonomy" id="106648"/>
    <lineage>
        <taxon>Bacteria</taxon>
        <taxon>Pseudomonadati</taxon>
        <taxon>Pseudomonadota</taxon>
        <taxon>Gammaproteobacteria</taxon>
        <taxon>Moraxellales</taxon>
        <taxon>Moraxellaceae</taxon>
        <taxon>Acinetobacter</taxon>
    </lineage>
</organism>
<gene>
    <name evidence="2" type="ORF">GAK29_00886</name>
</gene>
<name>A0A833PHB3_ACIBZ</name>
<feature type="compositionally biased region" description="Polar residues" evidence="1">
    <location>
        <begin position="1"/>
        <end position="19"/>
    </location>
</feature>
<dbReference type="Proteomes" id="UP000490535">
    <property type="component" value="Unassembled WGS sequence"/>
</dbReference>
<evidence type="ECO:0000313" key="2">
    <source>
        <dbReference type="EMBL" id="KAF1027080.1"/>
    </source>
</evidence>
<sequence>MAKPTTKTSKKNAQINTAPFASFMKLNAEDQTQKDNARAEKEEEWAKKAETDPDREQLEDESDDDYATRMEQMDNEEEQAKKAEGEITEDPEADEEKDDEKAKAVRASERVRCARIIAHGIQSGNVNQAAVLAFDTGLSASQAIAAINASKADVGGSNLGNRMSQVNNHNLGSNVGAGKQFKNRDEATASSILESMKAARG</sequence>
<proteinExistence type="predicted"/>
<evidence type="ECO:0000313" key="3">
    <source>
        <dbReference type="Proteomes" id="UP000490535"/>
    </source>
</evidence>
<accession>A0A833PHB3</accession>
<feature type="compositionally biased region" description="Basic and acidic residues" evidence="1">
    <location>
        <begin position="66"/>
        <end position="85"/>
    </location>
</feature>
<reference evidence="3" key="1">
    <citation type="journal article" date="2020" name="MBio">
        <title>Horizontal gene transfer to a defensive symbiont with a reduced genome amongst a multipartite beetle microbiome.</title>
        <authorList>
            <person name="Waterworth S.C."/>
            <person name="Florez L.V."/>
            <person name="Rees E.R."/>
            <person name="Hertweck C."/>
            <person name="Kaltenpoth M."/>
            <person name="Kwan J.C."/>
        </authorList>
    </citation>
    <scope>NUCLEOTIDE SEQUENCE [LARGE SCALE GENOMIC DNA]</scope>
</reference>
<feature type="compositionally biased region" description="Acidic residues" evidence="1">
    <location>
        <begin position="86"/>
        <end position="98"/>
    </location>
</feature>
<dbReference type="EMBL" id="WNDP01000014">
    <property type="protein sequence ID" value="KAF1027080.1"/>
    <property type="molecule type" value="Genomic_DNA"/>
</dbReference>
<protein>
    <submittedName>
        <fullName evidence="2">Uncharacterized protein</fullName>
    </submittedName>
</protein>
<evidence type="ECO:0000256" key="1">
    <source>
        <dbReference type="SAM" id="MobiDB-lite"/>
    </source>
</evidence>
<comment type="caution">
    <text evidence="2">The sequence shown here is derived from an EMBL/GenBank/DDBJ whole genome shotgun (WGS) entry which is preliminary data.</text>
</comment>
<dbReference type="AlphaFoldDB" id="A0A833PHB3"/>
<feature type="region of interest" description="Disordered" evidence="1">
    <location>
        <begin position="1"/>
        <end position="106"/>
    </location>
</feature>
<feature type="compositionally biased region" description="Basic and acidic residues" evidence="1">
    <location>
        <begin position="27"/>
        <end position="56"/>
    </location>
</feature>